<evidence type="ECO:0000259" key="2">
    <source>
        <dbReference type="Pfam" id="PF00775"/>
    </source>
</evidence>
<dbReference type="InterPro" id="IPR015889">
    <property type="entry name" value="Intradiol_dOase_core"/>
</dbReference>
<evidence type="ECO:0000313" key="4">
    <source>
        <dbReference type="Proteomes" id="UP001331561"/>
    </source>
</evidence>
<sequence length="283" mass="29463">MSSSDSKAREVQGKRQDRREALCHIGGLATIIATGMLQYRSLSALAQGRAQVVADASSMPAIASACAAIPEETAGPFPGDGSNSTANGIANALTLPGIVRSDIRSSLAGATGVARGLPLTLVLELVGGPAGCAPLAGHAIYLWHCDALGRYSMYSPGVSAENYLRGVQVTDGSGKLRFSTIVPGCYDGRMPHMHFEVYRDVASARRAADKLSTSQLGFPLAMLNEVYATNGYRDSAANLARTSFASDPVFSDGHDLQICAVSGNRNEGYVATLRVAIAGGRLA</sequence>
<organism evidence="3 4">
    <name type="scientific">Uliginosibacterium silvisoli</name>
    <dbReference type="NCBI Taxonomy" id="3114758"/>
    <lineage>
        <taxon>Bacteria</taxon>
        <taxon>Pseudomonadati</taxon>
        <taxon>Pseudomonadota</taxon>
        <taxon>Betaproteobacteria</taxon>
        <taxon>Rhodocyclales</taxon>
        <taxon>Zoogloeaceae</taxon>
        <taxon>Uliginosibacterium</taxon>
    </lineage>
</organism>
<dbReference type="PANTHER" id="PTHR34315">
    <property type="match status" value="1"/>
</dbReference>
<dbReference type="SUPFAM" id="SSF49482">
    <property type="entry name" value="Aromatic compound dioxygenase"/>
    <property type="match status" value="1"/>
</dbReference>
<accession>A0ABU6K352</accession>
<dbReference type="PANTHER" id="PTHR34315:SF1">
    <property type="entry name" value="INTRADIOL RING-CLEAVAGE DIOXYGENASES DOMAIN-CONTAINING PROTEIN-RELATED"/>
    <property type="match status" value="1"/>
</dbReference>
<dbReference type="Pfam" id="PF00775">
    <property type="entry name" value="Dioxygenase_C"/>
    <property type="match status" value="1"/>
</dbReference>
<evidence type="ECO:0000313" key="3">
    <source>
        <dbReference type="EMBL" id="MEC5385498.1"/>
    </source>
</evidence>
<gene>
    <name evidence="3" type="ORF">VVD49_07160</name>
</gene>
<dbReference type="RefSeq" id="WP_327598451.1">
    <property type="nucleotide sequence ID" value="NZ_JAYXHS010000001.1"/>
</dbReference>
<dbReference type="EMBL" id="JAYXHS010000001">
    <property type="protein sequence ID" value="MEC5385498.1"/>
    <property type="molecule type" value="Genomic_DNA"/>
</dbReference>
<evidence type="ECO:0000256" key="1">
    <source>
        <dbReference type="SAM" id="Phobius"/>
    </source>
</evidence>
<protein>
    <recommendedName>
        <fullName evidence="2">Intradiol ring-cleavage dioxygenases domain-containing protein</fullName>
    </recommendedName>
</protein>
<feature type="transmembrane region" description="Helical" evidence="1">
    <location>
        <begin position="21"/>
        <end position="39"/>
    </location>
</feature>
<comment type="caution">
    <text evidence="3">The sequence shown here is derived from an EMBL/GenBank/DDBJ whole genome shotgun (WGS) entry which is preliminary data.</text>
</comment>
<dbReference type="Proteomes" id="UP001331561">
    <property type="component" value="Unassembled WGS sequence"/>
</dbReference>
<dbReference type="Gene3D" id="2.60.130.10">
    <property type="entry name" value="Aromatic compound dioxygenase"/>
    <property type="match status" value="1"/>
</dbReference>
<name>A0ABU6K352_9RHOO</name>
<reference evidence="3 4" key="1">
    <citation type="submission" date="2024-01" db="EMBL/GenBank/DDBJ databases">
        <title>Uliginosibacterium soil sp. nov.</title>
        <authorList>
            <person name="Lv Y."/>
        </authorList>
    </citation>
    <scope>NUCLEOTIDE SEQUENCE [LARGE SCALE GENOMIC DNA]</scope>
    <source>
        <strain evidence="3 4">H3</strain>
    </source>
</reference>
<keyword evidence="1" id="KW-0812">Transmembrane</keyword>
<keyword evidence="1" id="KW-0472">Membrane</keyword>
<proteinExistence type="predicted"/>
<keyword evidence="1" id="KW-1133">Transmembrane helix</keyword>
<dbReference type="InterPro" id="IPR000627">
    <property type="entry name" value="Intradiol_dOase_C"/>
</dbReference>
<feature type="domain" description="Intradiol ring-cleavage dioxygenases" evidence="2">
    <location>
        <begin position="133"/>
        <end position="189"/>
    </location>
</feature>
<keyword evidence="4" id="KW-1185">Reference proteome</keyword>